<reference evidence="1 2" key="1">
    <citation type="submission" date="2019-04" db="EMBL/GenBank/DDBJ databases">
        <title>Corynebacterium endometrii sp. nov., isolated from the uterus of a cow with endometritis.</title>
        <authorList>
            <person name="Ballas P."/>
            <person name="Ruckert C."/>
            <person name="Wagener K."/>
            <person name="Drillich M."/>
            <person name="Kaempfer P."/>
            <person name="Busse H.-J."/>
            <person name="Ehling-Schulz M."/>
        </authorList>
    </citation>
    <scope>NUCLEOTIDE SEQUENCE [LARGE SCALE GENOMIC DNA]</scope>
    <source>
        <strain evidence="1 2">LMM-1653</strain>
    </source>
</reference>
<keyword evidence="2" id="KW-1185">Reference proteome</keyword>
<dbReference type="Proteomes" id="UP000296352">
    <property type="component" value="Chromosome"/>
</dbReference>
<evidence type="ECO:0000313" key="2">
    <source>
        <dbReference type="Proteomes" id="UP000296352"/>
    </source>
</evidence>
<gene>
    <name evidence="1" type="ORF">CENDO_05505</name>
</gene>
<accession>A0A4P7QFA7</accession>
<protein>
    <submittedName>
        <fullName evidence="1">Uncharacterized protein</fullName>
    </submittedName>
</protein>
<dbReference type="RefSeq" id="WP_168707176.1">
    <property type="nucleotide sequence ID" value="NZ_CP039247.1"/>
</dbReference>
<dbReference type="KEGG" id="cee:CENDO_05505"/>
<sequence length="55" mass="6069">MSRPIPRDPRALHTNPSQVDAAIAEILGQPVDGLAEEVEQLEKAHEVLRDALQEN</sequence>
<organism evidence="1 2">
    <name type="scientific">Corynebacterium endometrii</name>
    <dbReference type="NCBI Taxonomy" id="2488819"/>
    <lineage>
        <taxon>Bacteria</taxon>
        <taxon>Bacillati</taxon>
        <taxon>Actinomycetota</taxon>
        <taxon>Actinomycetes</taxon>
        <taxon>Mycobacteriales</taxon>
        <taxon>Corynebacteriaceae</taxon>
        <taxon>Corynebacterium</taxon>
    </lineage>
</organism>
<dbReference type="EMBL" id="CP039247">
    <property type="protein sequence ID" value="QCB28382.1"/>
    <property type="molecule type" value="Genomic_DNA"/>
</dbReference>
<dbReference type="AlphaFoldDB" id="A0A4P7QFA7"/>
<evidence type="ECO:0000313" key="1">
    <source>
        <dbReference type="EMBL" id="QCB28382.1"/>
    </source>
</evidence>
<proteinExistence type="predicted"/>
<name>A0A4P7QFA7_9CORY</name>